<evidence type="ECO:0000313" key="6">
    <source>
        <dbReference type="Proteomes" id="UP000032749"/>
    </source>
</evidence>
<feature type="domain" description="Acyl-CoA thioesterase-like C-terminal" evidence="4">
    <location>
        <begin position="131"/>
        <end position="263"/>
    </location>
</feature>
<dbReference type="PANTHER" id="PTHR11066">
    <property type="entry name" value="ACYL-COA THIOESTERASE"/>
    <property type="match status" value="1"/>
</dbReference>
<evidence type="ECO:0000259" key="4">
    <source>
        <dbReference type="Pfam" id="PF20789"/>
    </source>
</evidence>
<evidence type="ECO:0000256" key="1">
    <source>
        <dbReference type="ARBA" id="ARBA00006538"/>
    </source>
</evidence>
<dbReference type="AlphaFoldDB" id="R4YSX7"/>
<dbReference type="OrthoDB" id="7059210at2"/>
<name>R4YSX7_OLEAN</name>
<keyword evidence="6" id="KW-1185">Reference proteome</keyword>
<reference evidence="5 6" key="1">
    <citation type="journal article" date="2013" name="Nat. Commun.">
        <title>Genome sequence and functional genomic analysis of the oil-degrading bacterium Oleispira antarctica.</title>
        <authorList>
            <person name="Kube M."/>
            <person name="Chernikova T.N."/>
            <person name="Al-Ramahi Y."/>
            <person name="Beloqui A."/>
            <person name="Lopez-Cortez N."/>
            <person name="Guazzaroni M.E."/>
            <person name="Heipieper H.J."/>
            <person name="Klages S."/>
            <person name="Kotsyurbenko O.R."/>
            <person name="Langer I."/>
            <person name="Nechitaylo T.Y."/>
            <person name="Lunsdorf H."/>
            <person name="Fernandez M."/>
            <person name="Juarez S."/>
            <person name="Ciordia S."/>
            <person name="Singer A."/>
            <person name="Kagan O."/>
            <person name="Egorova O."/>
            <person name="Petit P.A."/>
            <person name="Stogios P."/>
            <person name="Kim Y."/>
            <person name="Tchigvintsev A."/>
            <person name="Flick R."/>
            <person name="Denaro R."/>
            <person name="Genovese M."/>
            <person name="Albar J.P."/>
            <person name="Reva O.N."/>
            <person name="Martinez-Gomariz M."/>
            <person name="Tran H."/>
            <person name="Ferrer M."/>
            <person name="Savchenko A."/>
            <person name="Yakunin A.F."/>
            <person name="Yakimov M.M."/>
            <person name="Golyshina O.V."/>
            <person name="Reinhardt R."/>
            <person name="Golyshin P.N."/>
        </authorList>
    </citation>
    <scope>NUCLEOTIDE SEQUENCE [LARGE SCALE GENOMIC DNA]</scope>
</reference>
<keyword evidence="2 5" id="KW-0378">Hydrolase</keyword>
<dbReference type="EC" id="3.1.2.-" evidence="5"/>
<feature type="domain" description="Acyl-CoA thioesterase-like N-terminal HotDog" evidence="3">
    <location>
        <begin position="21"/>
        <end position="103"/>
    </location>
</feature>
<sequence>MLFDQLLQQARMESEFDVNTSWGQGRTLFGGMSAALALAKISQQVDSQRPLRSLSINFTGQARAEIPLSIAVQPLSAGKSISQINAQVLQDDRVVTQICACFGIERESNITVSSPTVELPKLGTHQRLSYIKGLTPEFVQHFEFEYCKGQFPFTNSTHNELAGWVRFKEAGSEFTEAHLIALIDAWPPTVLQKLKSFAPCATVSWNIEIVQPLSLLEQPLLADDWLYYDAEIKQAHHGYAHTEAKIYNSDGTLLALSRQLVAVYD</sequence>
<evidence type="ECO:0000313" key="5">
    <source>
        <dbReference type="EMBL" id="CCK76473.1"/>
    </source>
</evidence>
<dbReference type="GO" id="GO:0006637">
    <property type="term" value="P:acyl-CoA metabolic process"/>
    <property type="evidence" value="ECO:0007669"/>
    <property type="project" value="InterPro"/>
</dbReference>
<dbReference type="Pfam" id="PF13622">
    <property type="entry name" value="4HBT_3"/>
    <property type="match status" value="1"/>
</dbReference>
<dbReference type="HOGENOM" id="CLU_084775_1_0_6"/>
<dbReference type="Gene3D" id="2.40.160.210">
    <property type="entry name" value="Acyl-CoA thioesterase, double hotdog domain"/>
    <property type="match status" value="1"/>
</dbReference>
<dbReference type="Proteomes" id="UP000032749">
    <property type="component" value="Chromosome"/>
</dbReference>
<accession>R4YSX7</accession>
<evidence type="ECO:0000259" key="3">
    <source>
        <dbReference type="Pfam" id="PF13622"/>
    </source>
</evidence>
<dbReference type="PATRIC" id="fig|698738.3.peg.2378"/>
<dbReference type="GO" id="GO:0005829">
    <property type="term" value="C:cytosol"/>
    <property type="evidence" value="ECO:0007669"/>
    <property type="project" value="TreeGrafter"/>
</dbReference>
<dbReference type="KEGG" id="oai:OLEAN_C22970"/>
<dbReference type="SUPFAM" id="SSF54637">
    <property type="entry name" value="Thioesterase/thiol ester dehydrase-isomerase"/>
    <property type="match status" value="2"/>
</dbReference>
<dbReference type="GO" id="GO:0009062">
    <property type="term" value="P:fatty acid catabolic process"/>
    <property type="evidence" value="ECO:0007669"/>
    <property type="project" value="TreeGrafter"/>
</dbReference>
<dbReference type="InterPro" id="IPR003703">
    <property type="entry name" value="Acyl_CoA_thio"/>
</dbReference>
<proteinExistence type="inferred from homology"/>
<gene>
    <name evidence="5" type="primary">tes</name>
    <name evidence="5" type="ORF">OLEAN_C22970</name>
</gene>
<dbReference type="GO" id="GO:0047617">
    <property type="term" value="F:fatty acyl-CoA hydrolase activity"/>
    <property type="evidence" value="ECO:0007669"/>
    <property type="project" value="InterPro"/>
</dbReference>
<dbReference type="InterPro" id="IPR042171">
    <property type="entry name" value="Acyl-CoA_hotdog"/>
</dbReference>
<dbReference type="EMBL" id="FO203512">
    <property type="protein sequence ID" value="CCK76473.1"/>
    <property type="molecule type" value="Genomic_DNA"/>
</dbReference>
<protein>
    <submittedName>
        <fullName evidence="5">Acyl-CoA thioesterase II</fullName>
        <ecNumber evidence="5">3.1.2.-</ecNumber>
    </submittedName>
</protein>
<dbReference type="STRING" id="698738.OLEAN_C22970"/>
<dbReference type="InterPro" id="IPR029069">
    <property type="entry name" value="HotDog_dom_sf"/>
</dbReference>
<dbReference type="PANTHER" id="PTHR11066:SF34">
    <property type="entry name" value="ACYL-COENZYME A THIOESTERASE 8"/>
    <property type="match status" value="1"/>
</dbReference>
<dbReference type="InterPro" id="IPR049450">
    <property type="entry name" value="ACOT8-like_C"/>
</dbReference>
<organism evidence="5 6">
    <name type="scientific">Oleispira antarctica RB-8</name>
    <dbReference type="NCBI Taxonomy" id="698738"/>
    <lineage>
        <taxon>Bacteria</taxon>
        <taxon>Pseudomonadati</taxon>
        <taxon>Pseudomonadota</taxon>
        <taxon>Gammaproteobacteria</taxon>
        <taxon>Oceanospirillales</taxon>
        <taxon>Oceanospirillaceae</taxon>
        <taxon>Oleispira</taxon>
    </lineage>
</organism>
<comment type="similarity">
    <text evidence="1">Belongs to the C/M/P thioester hydrolase family.</text>
</comment>
<dbReference type="InterPro" id="IPR049449">
    <property type="entry name" value="TesB_ACOT8-like_N"/>
</dbReference>
<evidence type="ECO:0000256" key="2">
    <source>
        <dbReference type="ARBA" id="ARBA00022801"/>
    </source>
</evidence>
<dbReference type="Pfam" id="PF20789">
    <property type="entry name" value="4HBT_3C"/>
    <property type="match status" value="1"/>
</dbReference>